<feature type="transmembrane region" description="Helical" evidence="7">
    <location>
        <begin position="48"/>
        <end position="66"/>
    </location>
</feature>
<evidence type="ECO:0000313" key="9">
    <source>
        <dbReference type="Proteomes" id="UP001374893"/>
    </source>
</evidence>
<feature type="transmembrane region" description="Helical" evidence="7">
    <location>
        <begin position="203"/>
        <end position="228"/>
    </location>
</feature>
<evidence type="ECO:0000256" key="2">
    <source>
        <dbReference type="ARBA" id="ARBA00022448"/>
    </source>
</evidence>
<dbReference type="InterPro" id="IPR036259">
    <property type="entry name" value="MFS_trans_sf"/>
</dbReference>
<accession>A0ABM7RJX0</accession>
<proteinExistence type="predicted"/>
<reference evidence="8 9" key="1">
    <citation type="submission" date="2021-06" db="EMBL/GenBank/DDBJ databases">
        <title>Complete genome of Haloferula helveola possessing various polysaccharide degrading enzymes.</title>
        <authorList>
            <person name="Takami H."/>
            <person name="Huang C."/>
            <person name="Hamasaki K."/>
        </authorList>
    </citation>
    <scope>NUCLEOTIDE SEQUENCE [LARGE SCALE GENOMIC DNA]</scope>
    <source>
        <strain evidence="8 9">CN-1</strain>
    </source>
</reference>
<keyword evidence="4 7" id="KW-0812">Transmembrane</keyword>
<dbReference type="InterPro" id="IPR004740">
    <property type="entry name" value="Nuc_H_symport"/>
</dbReference>
<feature type="transmembrane region" description="Helical" evidence="7">
    <location>
        <begin position="14"/>
        <end position="36"/>
    </location>
</feature>
<comment type="subcellular location">
    <subcellularLocation>
        <location evidence="1">Cell membrane</location>
        <topology evidence="1">Multi-pass membrane protein</topology>
    </subcellularLocation>
</comment>
<evidence type="ECO:0000256" key="1">
    <source>
        <dbReference type="ARBA" id="ARBA00004651"/>
    </source>
</evidence>
<evidence type="ECO:0000313" key="8">
    <source>
        <dbReference type="EMBL" id="BCX47315.1"/>
    </source>
</evidence>
<name>A0ABM7RJX0_9BACT</name>
<evidence type="ECO:0000256" key="6">
    <source>
        <dbReference type="ARBA" id="ARBA00023136"/>
    </source>
</evidence>
<feature type="transmembrane region" description="Helical" evidence="7">
    <location>
        <begin position="298"/>
        <end position="318"/>
    </location>
</feature>
<feature type="transmembrane region" description="Helical" evidence="7">
    <location>
        <begin position="416"/>
        <end position="436"/>
    </location>
</feature>
<keyword evidence="2" id="KW-0813">Transport</keyword>
<keyword evidence="9" id="KW-1185">Reference proteome</keyword>
<feature type="transmembrane region" description="Helical" evidence="7">
    <location>
        <begin position="78"/>
        <end position="97"/>
    </location>
</feature>
<evidence type="ECO:0000256" key="4">
    <source>
        <dbReference type="ARBA" id="ARBA00022692"/>
    </source>
</evidence>
<protein>
    <submittedName>
        <fullName evidence="8">MFS transporter</fullName>
    </submittedName>
</protein>
<sequence>MEAPKSQGLLATRLSLMMFLQFFVWGAWFVTLYQILGGNGLADIIGDSYSSAPIAAMVAPLFLGLVADRFFSSERVMAVLLLIGGVLMLMVPGAVAAGDGKKVVALFIGHMLCYMPTLGLGNTIAFTSLPRDVFPKVRVWGTIGWIAAGLVGGFLGWSADVSLFKMAAYSSLILGVYCFTLPHTPPPLAGKPLDIRSLLMADAFRLLAKPAFLIFIICSTLICIPLAYYYSNTSGFLANMGFEQPVSAMTIGQMSEIIFMLMIPFFFRMLGVKWMILIGMAAWVVRYLLFAFGAPDQVAWMLFLGIALHGICYDFFFVTGFMYTDRAAPKEVKGQAQSMLVFFTQGVGMFIGFKVAAAKLAPVVDPSTALGGEIAEARGEQTLSFAQQLGKMFAVDMPAAVSEASISTAASAWKEYWILPAIMAGAIAVLFFVAFWDRAKGEADAEDVAEAASPDETSAV</sequence>
<organism evidence="8 9">
    <name type="scientific">Haloferula helveola</name>
    <dbReference type="NCBI Taxonomy" id="490095"/>
    <lineage>
        <taxon>Bacteria</taxon>
        <taxon>Pseudomonadati</taxon>
        <taxon>Verrucomicrobiota</taxon>
        <taxon>Verrucomicrobiia</taxon>
        <taxon>Verrucomicrobiales</taxon>
        <taxon>Verrucomicrobiaceae</taxon>
        <taxon>Haloferula</taxon>
    </lineage>
</organism>
<evidence type="ECO:0000256" key="3">
    <source>
        <dbReference type="ARBA" id="ARBA00022475"/>
    </source>
</evidence>
<keyword evidence="3" id="KW-1003">Cell membrane</keyword>
<dbReference type="Proteomes" id="UP001374893">
    <property type="component" value="Chromosome"/>
</dbReference>
<dbReference type="PANTHER" id="PTHR23522:SF4">
    <property type="entry name" value="NUCLEOSIDE PERMEASE NUPG-RELATED"/>
    <property type="match status" value="1"/>
</dbReference>
<dbReference type="PANTHER" id="PTHR23522">
    <property type="entry name" value="BLL5896 PROTEIN"/>
    <property type="match status" value="1"/>
</dbReference>
<dbReference type="RefSeq" id="WP_338689443.1">
    <property type="nucleotide sequence ID" value="NZ_AP024702.1"/>
</dbReference>
<feature type="transmembrane region" description="Helical" evidence="7">
    <location>
        <begin position="274"/>
        <end position="292"/>
    </location>
</feature>
<keyword evidence="5 7" id="KW-1133">Transmembrane helix</keyword>
<feature type="transmembrane region" description="Helical" evidence="7">
    <location>
        <begin position="137"/>
        <end position="157"/>
    </location>
</feature>
<dbReference type="SUPFAM" id="SSF103473">
    <property type="entry name" value="MFS general substrate transporter"/>
    <property type="match status" value="1"/>
</dbReference>
<feature type="transmembrane region" description="Helical" evidence="7">
    <location>
        <begin position="339"/>
        <end position="357"/>
    </location>
</feature>
<dbReference type="EMBL" id="AP024702">
    <property type="protein sequence ID" value="BCX47315.1"/>
    <property type="molecule type" value="Genomic_DNA"/>
</dbReference>
<feature type="transmembrane region" description="Helical" evidence="7">
    <location>
        <begin position="248"/>
        <end position="267"/>
    </location>
</feature>
<evidence type="ECO:0000256" key="7">
    <source>
        <dbReference type="SAM" id="Phobius"/>
    </source>
</evidence>
<dbReference type="Gene3D" id="1.20.1250.20">
    <property type="entry name" value="MFS general substrate transporter like domains"/>
    <property type="match status" value="2"/>
</dbReference>
<evidence type="ECO:0000256" key="5">
    <source>
        <dbReference type="ARBA" id="ARBA00022989"/>
    </source>
</evidence>
<keyword evidence="6 7" id="KW-0472">Membrane</keyword>
<dbReference type="Pfam" id="PF03825">
    <property type="entry name" value="Nuc_H_symport"/>
    <property type="match status" value="1"/>
</dbReference>
<gene>
    <name evidence="8" type="primary">nupG</name>
    <name evidence="8" type="ORF">HAHE_12230</name>
</gene>
<feature type="transmembrane region" description="Helical" evidence="7">
    <location>
        <begin position="103"/>
        <end position="125"/>
    </location>
</feature>